<feature type="binding site" evidence="5">
    <location>
        <position position="370"/>
    </location>
    <ligand>
        <name>substrate</name>
    </ligand>
</feature>
<dbReference type="RefSeq" id="WP_145253235.1">
    <property type="nucleotide sequence ID" value="NZ_CP036279.1"/>
</dbReference>
<dbReference type="Gene3D" id="3.20.20.10">
    <property type="entry name" value="Alanine racemase"/>
    <property type="match status" value="1"/>
</dbReference>
<dbReference type="InterPro" id="IPR002986">
    <property type="entry name" value="DAP_deCOOHase_LysA"/>
</dbReference>
<dbReference type="KEGG" id="knv:Pan216_00390"/>
<keyword evidence="2 5" id="KW-0210">Decarboxylase</keyword>
<keyword evidence="3 5" id="KW-0663">Pyridoxal phosphate</keyword>
<comment type="function">
    <text evidence="5">Specifically catalyzes the decarboxylation of meso-diaminopimelate (meso-DAP) to L-lysine.</text>
</comment>
<dbReference type="EC" id="4.1.1.20" evidence="5 6"/>
<dbReference type="GO" id="GO:0009089">
    <property type="term" value="P:lysine biosynthetic process via diaminopimelate"/>
    <property type="evidence" value="ECO:0007669"/>
    <property type="project" value="UniProtKB-UniRule"/>
</dbReference>
<dbReference type="InterPro" id="IPR022653">
    <property type="entry name" value="De-COase2_pyr-phos_BS"/>
</dbReference>
<feature type="domain" description="Orn/DAP/Arg decarboxylase 2 C-terminal" evidence="9">
    <location>
        <begin position="28"/>
        <end position="368"/>
    </location>
</feature>
<evidence type="ECO:0000259" key="9">
    <source>
        <dbReference type="Pfam" id="PF00278"/>
    </source>
</evidence>
<dbReference type="EMBL" id="CP036279">
    <property type="protein sequence ID" value="QDU59212.1"/>
    <property type="molecule type" value="Genomic_DNA"/>
</dbReference>
<dbReference type="InterPro" id="IPR000183">
    <property type="entry name" value="Orn/DAP/Arg_de-COase"/>
</dbReference>
<dbReference type="GO" id="GO:0030170">
    <property type="term" value="F:pyridoxal phosphate binding"/>
    <property type="evidence" value="ECO:0007669"/>
    <property type="project" value="UniProtKB-UniRule"/>
</dbReference>
<comment type="similarity">
    <text evidence="5">Belongs to the Orn/Lys/Arg decarboxylase class-II family. LysA subfamily.</text>
</comment>
<dbReference type="NCBIfam" id="TIGR01048">
    <property type="entry name" value="lysA"/>
    <property type="match status" value="1"/>
</dbReference>
<evidence type="ECO:0000313" key="11">
    <source>
        <dbReference type="EMBL" id="QDU59212.1"/>
    </source>
</evidence>
<dbReference type="PRINTS" id="PR01181">
    <property type="entry name" value="DAPDCRBXLASE"/>
</dbReference>
<dbReference type="HAMAP" id="MF_02120">
    <property type="entry name" value="LysA"/>
    <property type="match status" value="1"/>
</dbReference>
<keyword evidence="12" id="KW-1185">Reference proteome</keyword>
<feature type="binding site" evidence="5">
    <location>
        <position position="266"/>
    </location>
    <ligand>
        <name>substrate</name>
    </ligand>
</feature>
<feature type="binding site" evidence="5">
    <location>
        <position position="335"/>
    </location>
    <ligand>
        <name>substrate</name>
    </ligand>
</feature>
<dbReference type="PANTHER" id="PTHR43727">
    <property type="entry name" value="DIAMINOPIMELATE DECARBOXYLASE"/>
    <property type="match status" value="1"/>
</dbReference>
<gene>
    <name evidence="5 11" type="primary">lysA</name>
    <name evidence="11" type="ORF">Pan216_00390</name>
</gene>
<accession>A0A518AWV6</accession>
<evidence type="ECO:0000256" key="4">
    <source>
        <dbReference type="ARBA" id="ARBA00023239"/>
    </source>
</evidence>
<evidence type="ECO:0000256" key="7">
    <source>
        <dbReference type="PIRSR" id="PIRSR600183-50"/>
    </source>
</evidence>
<dbReference type="OrthoDB" id="9802241at2"/>
<keyword evidence="4 5" id="KW-0456">Lyase</keyword>
<dbReference type="PANTHER" id="PTHR43727:SF2">
    <property type="entry name" value="GROUP IV DECARBOXYLASE"/>
    <property type="match status" value="1"/>
</dbReference>
<feature type="domain" description="Orn/DAP/Arg decarboxylase 2 N-terminal" evidence="10">
    <location>
        <begin position="38"/>
        <end position="270"/>
    </location>
</feature>
<dbReference type="GO" id="GO:0008836">
    <property type="term" value="F:diaminopimelate decarboxylase activity"/>
    <property type="evidence" value="ECO:0007669"/>
    <property type="project" value="UniProtKB-UniRule"/>
</dbReference>
<dbReference type="InterPro" id="IPR022644">
    <property type="entry name" value="De-COase2_N"/>
</dbReference>
<feature type="active site" description="Proton donor" evidence="7">
    <location>
        <position position="334"/>
    </location>
</feature>
<keyword evidence="5" id="KW-0028">Amino-acid biosynthesis</keyword>
<comment type="subunit">
    <text evidence="5">Homodimer.</text>
</comment>
<feature type="binding site" evidence="5">
    <location>
        <position position="306"/>
    </location>
    <ligand>
        <name>substrate</name>
    </ligand>
</feature>
<dbReference type="Pfam" id="PF00278">
    <property type="entry name" value="Orn_DAP_Arg_deC"/>
    <property type="match status" value="1"/>
</dbReference>
<dbReference type="Pfam" id="PF02784">
    <property type="entry name" value="Orn_Arg_deC_N"/>
    <property type="match status" value="1"/>
</dbReference>
<reference evidence="11 12" key="1">
    <citation type="submission" date="2019-02" db="EMBL/GenBank/DDBJ databases">
        <title>Deep-cultivation of Planctomycetes and their phenomic and genomic characterization uncovers novel biology.</title>
        <authorList>
            <person name="Wiegand S."/>
            <person name="Jogler M."/>
            <person name="Boedeker C."/>
            <person name="Pinto D."/>
            <person name="Vollmers J."/>
            <person name="Rivas-Marin E."/>
            <person name="Kohn T."/>
            <person name="Peeters S.H."/>
            <person name="Heuer A."/>
            <person name="Rast P."/>
            <person name="Oberbeckmann S."/>
            <person name="Bunk B."/>
            <person name="Jeske O."/>
            <person name="Meyerdierks A."/>
            <person name="Storesund J.E."/>
            <person name="Kallscheuer N."/>
            <person name="Luecker S."/>
            <person name="Lage O.M."/>
            <person name="Pohl T."/>
            <person name="Merkel B.J."/>
            <person name="Hornburger P."/>
            <person name="Mueller R.-W."/>
            <person name="Bruemmer F."/>
            <person name="Labrenz M."/>
            <person name="Spormann A.M."/>
            <person name="Op den Camp H."/>
            <person name="Overmann J."/>
            <person name="Amann R."/>
            <person name="Jetten M.S.M."/>
            <person name="Mascher T."/>
            <person name="Medema M.H."/>
            <person name="Devos D.P."/>
            <person name="Kaster A.-K."/>
            <person name="Ovreas L."/>
            <person name="Rohde M."/>
            <person name="Galperin M.Y."/>
            <person name="Jogler C."/>
        </authorList>
    </citation>
    <scope>NUCLEOTIDE SEQUENCE [LARGE SCALE GENOMIC DNA]</scope>
    <source>
        <strain evidence="11 12">Pan216</strain>
    </source>
</reference>
<name>A0A518AWV6_9BACT</name>
<organism evidence="11 12">
    <name type="scientific">Kolteria novifilia</name>
    <dbReference type="NCBI Taxonomy" id="2527975"/>
    <lineage>
        <taxon>Bacteria</taxon>
        <taxon>Pseudomonadati</taxon>
        <taxon>Planctomycetota</taxon>
        <taxon>Planctomycetia</taxon>
        <taxon>Kolteriales</taxon>
        <taxon>Kolteriaceae</taxon>
        <taxon>Kolteria</taxon>
    </lineage>
</organism>
<feature type="binding site" evidence="5">
    <location>
        <position position="222"/>
    </location>
    <ligand>
        <name>pyridoxal 5'-phosphate</name>
        <dbReference type="ChEBI" id="CHEBI:597326"/>
    </ligand>
</feature>
<evidence type="ECO:0000256" key="1">
    <source>
        <dbReference type="ARBA" id="ARBA00001933"/>
    </source>
</evidence>
<proteinExistence type="inferred from homology"/>
<evidence type="ECO:0000256" key="6">
    <source>
        <dbReference type="NCBIfam" id="TIGR01048"/>
    </source>
</evidence>
<comment type="cofactor">
    <cofactor evidence="1 5 7 8">
        <name>pyridoxal 5'-phosphate</name>
        <dbReference type="ChEBI" id="CHEBI:597326"/>
    </cofactor>
</comment>
<dbReference type="Gene3D" id="2.40.37.10">
    <property type="entry name" value="Lyase, Ornithine Decarboxylase, Chain A, domain 1"/>
    <property type="match status" value="1"/>
</dbReference>
<dbReference type="SUPFAM" id="SSF51419">
    <property type="entry name" value="PLP-binding barrel"/>
    <property type="match status" value="1"/>
</dbReference>
<evidence type="ECO:0000256" key="8">
    <source>
        <dbReference type="RuleBase" id="RU003738"/>
    </source>
</evidence>
<protein>
    <recommendedName>
        <fullName evidence="5 6">Diaminopimelate decarboxylase</fullName>
        <shortName evidence="5">DAP decarboxylase</shortName>
        <shortName evidence="5">DAPDC</shortName>
        <ecNumber evidence="5 6">4.1.1.20</ecNumber>
    </recommendedName>
</protein>
<evidence type="ECO:0000313" key="12">
    <source>
        <dbReference type="Proteomes" id="UP000317093"/>
    </source>
</evidence>
<feature type="modified residue" description="N6-(pyridoxal phosphate)lysine" evidence="5 7">
    <location>
        <position position="53"/>
    </location>
</feature>
<comment type="pathway">
    <text evidence="5 8">Amino-acid biosynthesis; L-lysine biosynthesis via DAP pathway; L-lysine from DL-2,6-diaminopimelate: step 1/1.</text>
</comment>
<feature type="binding site" evidence="5">
    <location>
        <position position="370"/>
    </location>
    <ligand>
        <name>pyridoxal 5'-phosphate</name>
        <dbReference type="ChEBI" id="CHEBI:597326"/>
    </ligand>
</feature>
<dbReference type="InterPro" id="IPR009006">
    <property type="entry name" value="Ala_racemase/Decarboxylase_C"/>
</dbReference>
<keyword evidence="5 8" id="KW-0457">Lysine biosynthesis</keyword>
<dbReference type="UniPathway" id="UPA00034">
    <property type="reaction ID" value="UER00027"/>
</dbReference>
<evidence type="ECO:0000256" key="5">
    <source>
        <dbReference type="HAMAP-Rule" id="MF_02120"/>
    </source>
</evidence>
<dbReference type="InterPro" id="IPR029066">
    <property type="entry name" value="PLP-binding_barrel"/>
</dbReference>
<feature type="binding site" evidence="5">
    <location>
        <begin position="263"/>
        <end position="266"/>
    </location>
    <ligand>
        <name>pyridoxal 5'-phosphate</name>
        <dbReference type="ChEBI" id="CHEBI:597326"/>
    </ligand>
</feature>
<dbReference type="PROSITE" id="PS00878">
    <property type="entry name" value="ODR_DC_2_1"/>
    <property type="match status" value="1"/>
</dbReference>
<evidence type="ECO:0000256" key="3">
    <source>
        <dbReference type="ARBA" id="ARBA00022898"/>
    </source>
</evidence>
<feature type="binding site" evidence="5">
    <location>
        <position position="302"/>
    </location>
    <ligand>
        <name>substrate</name>
    </ligand>
</feature>
<dbReference type="CDD" id="cd06828">
    <property type="entry name" value="PLPDE_III_DapDC"/>
    <property type="match status" value="1"/>
</dbReference>
<evidence type="ECO:0000259" key="10">
    <source>
        <dbReference type="Pfam" id="PF02784"/>
    </source>
</evidence>
<sequence length="422" mass="46518">MHEESLLRTEIAGVDLREIARKFGTPCYLYDESMIERRIKDLSAFPVVRYAQKACSNLAILDLMHHRGVEVDAVSAGEIHRALLAGYLPSQIVYTADIFDHEALDLVVQHDIRVNCGSPDMISQFGARKPGGEVTLRLNPGFGHGHSQKTNTGGESSKHGIWHEQLLDCRRIAEEYEVKITGLHMHIGSGTDFEHLSHVCQAMEKAADVVANTIKIISAGGGLPVPYKAGEARIDLGAYAQLWLKTKESLERRLGRPVQLEVEPGRYLVAEAGHLLCEIRAIKRVGAHTFYLVNAGFNNLARPVMYGAYHPMTICPTHEESTEEQEVVVGGPLCESGDIFTQREGGFVDTRMLPKARVGDLLTIHCAGAYGFAMSSNYNSMPMAAEVLIRDGSPILVRKRQTFSDLVAGEVIPHRDEVSTHS</sequence>
<comment type="catalytic activity">
    <reaction evidence="5 8">
        <text>meso-2,6-diaminopimelate + H(+) = L-lysine + CO2</text>
        <dbReference type="Rhea" id="RHEA:15101"/>
        <dbReference type="ChEBI" id="CHEBI:15378"/>
        <dbReference type="ChEBI" id="CHEBI:16526"/>
        <dbReference type="ChEBI" id="CHEBI:32551"/>
        <dbReference type="ChEBI" id="CHEBI:57791"/>
        <dbReference type="EC" id="4.1.1.20"/>
    </reaction>
</comment>
<dbReference type="InterPro" id="IPR022643">
    <property type="entry name" value="De-COase2_C"/>
</dbReference>
<dbReference type="SUPFAM" id="SSF50621">
    <property type="entry name" value="Alanine racemase C-terminal domain-like"/>
    <property type="match status" value="1"/>
</dbReference>
<dbReference type="Proteomes" id="UP000317093">
    <property type="component" value="Chromosome"/>
</dbReference>
<evidence type="ECO:0000256" key="2">
    <source>
        <dbReference type="ARBA" id="ARBA00022793"/>
    </source>
</evidence>
<dbReference type="PRINTS" id="PR01179">
    <property type="entry name" value="ODADCRBXLASE"/>
</dbReference>
<dbReference type="AlphaFoldDB" id="A0A518AWV6"/>